<dbReference type="SMART" id="SM00267">
    <property type="entry name" value="GGDEF"/>
    <property type="match status" value="1"/>
</dbReference>
<dbReference type="SMART" id="SM00052">
    <property type="entry name" value="EAL"/>
    <property type="match status" value="1"/>
</dbReference>
<dbReference type="PROSITE" id="PS50883">
    <property type="entry name" value="EAL"/>
    <property type="match status" value="1"/>
</dbReference>
<reference evidence="10 11" key="1">
    <citation type="submission" date="2019-08" db="EMBL/GenBank/DDBJ databases">
        <title>Pelomicrobium methylotrophicum gen. nov., sp. nov. a moderately thermophilic, facultatively anaerobic, lithoautotrophic and methylotrophic bacterium isolated from a terrestrial mud volcano.</title>
        <authorList>
            <person name="Slobodkina G.B."/>
            <person name="Merkel A.Y."/>
            <person name="Slobodkin A.I."/>
        </authorList>
    </citation>
    <scope>NUCLEOTIDE SEQUENCE [LARGE SCALE GENOMIC DNA]</scope>
    <source>
        <strain evidence="10 11">SM250</strain>
    </source>
</reference>
<dbReference type="FunFam" id="3.20.20.450:FF:000001">
    <property type="entry name" value="Cyclic di-GMP phosphodiesterase yahA"/>
    <property type="match status" value="1"/>
</dbReference>
<dbReference type="InterPro" id="IPR029787">
    <property type="entry name" value="Nucleotide_cyclase"/>
</dbReference>
<feature type="domain" description="Response regulatory" evidence="5">
    <location>
        <begin position="7"/>
        <end position="123"/>
    </location>
</feature>
<evidence type="ECO:0000256" key="2">
    <source>
        <dbReference type="ARBA" id="ARBA00022777"/>
    </source>
</evidence>
<dbReference type="SUPFAM" id="SSF52172">
    <property type="entry name" value="CheY-like"/>
    <property type="match status" value="1"/>
</dbReference>
<dbReference type="SUPFAM" id="SSF55785">
    <property type="entry name" value="PYP-like sensor domain (PAS domain)"/>
    <property type="match status" value="1"/>
</dbReference>
<keyword evidence="1" id="KW-0808">Transferase</keyword>
<feature type="domain" description="GGDEF" evidence="9">
    <location>
        <begin position="496"/>
        <end position="629"/>
    </location>
</feature>
<dbReference type="InParanoid" id="A0A5C7EVX5"/>
<dbReference type="PANTHER" id="PTHR44757:SF2">
    <property type="entry name" value="BIOFILM ARCHITECTURE MAINTENANCE PROTEIN MBAA"/>
    <property type="match status" value="1"/>
</dbReference>
<keyword evidence="2" id="KW-0418">Kinase</keyword>
<dbReference type="PROSITE" id="PS50113">
    <property type="entry name" value="PAC"/>
    <property type="match status" value="1"/>
</dbReference>
<dbReference type="InterPro" id="IPR011006">
    <property type="entry name" value="CheY-like_superfamily"/>
</dbReference>
<dbReference type="PROSITE" id="PS50110">
    <property type="entry name" value="RESPONSE_REGULATORY"/>
    <property type="match status" value="1"/>
</dbReference>
<evidence type="ECO:0000313" key="10">
    <source>
        <dbReference type="EMBL" id="TXF12544.1"/>
    </source>
</evidence>
<evidence type="ECO:0000259" key="9">
    <source>
        <dbReference type="PROSITE" id="PS50887"/>
    </source>
</evidence>
<dbReference type="GO" id="GO:0000160">
    <property type="term" value="P:phosphorelay signal transduction system"/>
    <property type="evidence" value="ECO:0007669"/>
    <property type="project" value="InterPro"/>
</dbReference>
<dbReference type="Pfam" id="PF13185">
    <property type="entry name" value="GAF_2"/>
    <property type="match status" value="1"/>
</dbReference>
<evidence type="ECO:0000256" key="3">
    <source>
        <dbReference type="PROSITE-ProRule" id="PRU00169"/>
    </source>
</evidence>
<name>A0A5C7EVX5_9PROT</name>
<evidence type="ECO:0000259" key="5">
    <source>
        <dbReference type="PROSITE" id="PS50110"/>
    </source>
</evidence>
<gene>
    <name evidence="10" type="ORF">FR698_04720</name>
</gene>
<dbReference type="InterPro" id="IPR000700">
    <property type="entry name" value="PAS-assoc_C"/>
</dbReference>
<dbReference type="CDD" id="cd01948">
    <property type="entry name" value="EAL"/>
    <property type="match status" value="1"/>
</dbReference>
<feature type="modified residue" description="4-aspartylphosphate" evidence="3">
    <location>
        <position position="58"/>
    </location>
</feature>
<dbReference type="Gene3D" id="3.30.70.270">
    <property type="match status" value="1"/>
</dbReference>
<feature type="domain" description="PAS" evidence="6">
    <location>
        <begin position="141"/>
        <end position="214"/>
    </location>
</feature>
<dbReference type="EMBL" id="VPFL01000005">
    <property type="protein sequence ID" value="TXF12544.1"/>
    <property type="molecule type" value="Genomic_DNA"/>
</dbReference>
<dbReference type="SUPFAM" id="SSF55781">
    <property type="entry name" value="GAF domain-like"/>
    <property type="match status" value="1"/>
</dbReference>
<dbReference type="GO" id="GO:0016301">
    <property type="term" value="F:kinase activity"/>
    <property type="evidence" value="ECO:0007669"/>
    <property type="project" value="UniProtKB-KW"/>
</dbReference>
<dbReference type="CDD" id="cd00156">
    <property type="entry name" value="REC"/>
    <property type="match status" value="1"/>
</dbReference>
<dbReference type="InterPro" id="IPR035965">
    <property type="entry name" value="PAS-like_dom_sf"/>
</dbReference>
<proteinExistence type="predicted"/>
<evidence type="ECO:0000259" key="6">
    <source>
        <dbReference type="PROSITE" id="PS50112"/>
    </source>
</evidence>
<dbReference type="Gene3D" id="3.30.450.40">
    <property type="match status" value="1"/>
</dbReference>
<dbReference type="RefSeq" id="WP_147799036.1">
    <property type="nucleotide sequence ID" value="NZ_VPFL01000005.1"/>
</dbReference>
<dbReference type="Proteomes" id="UP000321201">
    <property type="component" value="Unassembled WGS sequence"/>
</dbReference>
<dbReference type="SMART" id="SM00086">
    <property type="entry name" value="PAC"/>
    <property type="match status" value="1"/>
</dbReference>
<dbReference type="InterPro" id="IPR043128">
    <property type="entry name" value="Rev_trsase/Diguanyl_cyclase"/>
</dbReference>
<dbReference type="SUPFAM" id="SSF55073">
    <property type="entry name" value="Nucleotide cyclase"/>
    <property type="match status" value="1"/>
</dbReference>
<feature type="domain" description="PAC" evidence="7">
    <location>
        <begin position="216"/>
        <end position="268"/>
    </location>
</feature>
<dbReference type="InterPro" id="IPR000014">
    <property type="entry name" value="PAS"/>
</dbReference>
<accession>A0A5C7EVX5</accession>
<dbReference type="CDD" id="cd01949">
    <property type="entry name" value="GGDEF"/>
    <property type="match status" value="1"/>
</dbReference>
<dbReference type="PANTHER" id="PTHR44757">
    <property type="entry name" value="DIGUANYLATE CYCLASE DGCP"/>
    <property type="match status" value="1"/>
</dbReference>
<dbReference type="InterPro" id="IPR013655">
    <property type="entry name" value="PAS_fold_3"/>
</dbReference>
<dbReference type="SUPFAM" id="SSF141868">
    <property type="entry name" value="EAL domain-like"/>
    <property type="match status" value="1"/>
</dbReference>
<dbReference type="NCBIfam" id="TIGR00254">
    <property type="entry name" value="GGDEF"/>
    <property type="match status" value="1"/>
</dbReference>
<organism evidence="10 11">
    <name type="scientific">Pelomicrobium methylotrophicum</name>
    <dbReference type="NCBI Taxonomy" id="2602750"/>
    <lineage>
        <taxon>Bacteria</taxon>
        <taxon>Pseudomonadati</taxon>
        <taxon>Pseudomonadota</taxon>
        <taxon>Hydrogenophilia</taxon>
        <taxon>Hydrogenophilia incertae sedis</taxon>
        <taxon>Pelomicrobium</taxon>
    </lineage>
</organism>
<sequence length="893" mass="97780">MPAPHLKILIAEDSAADAELEVRVLKQAGLNFEYRVVEDEAGFRAALVEFVPDVILSDFSMPRFDGLAALAIARELSPDTPFIFVSGTMGETYAIEALKSGAADYVLKNNLMRLGPAVERAWHNARERAARRKIEAELAAARERLESIVTSLQDVVWSVGLPSREVLYVSPAARGLFGRSPEELAQRPDLRFEAVHPEDRQRVTAAWEAFLAGGVYDLEYRIVGPEGGIRWIHDRARTVVGPDGSPVRIDGIARDITERMEQHLRLLRLGRIREMLSGINAAIVRIRDRQGLFDAVTSISTRQGGFRAAWIGEIDKETHDVKPVAVRGLPGGFFEGLKLSSLPGADWPTGLAEVAAQNRDAVVANDLEARTKCAYAQRALAAGAPSPASGSHLRPSGAGTAPPSAGARSAACLPLTVEGKVVAVMVLHAAEAGFFDREEVRLLKELAVNISFALELMAKNERIDYLAFYDALTGLANRTLFQERLADFLASAREGERVALALIDIDRFKLVNDTLGMPGGDEVLKKVAARLTERQGDPKAIGRIGGDLFAVAVHPVRDEGELLRLGEAVLDFLEIPFEIEQQELRLTAKAGIAVSPSDGTDAETLFRNAEAALKKAKRSGDRYLFYAPTFNARASEQLTLETRLRRAVEREEFTLFYQPKVSLEDGAVVGLEALLRWNDPETGLVPPLRFISLLEETGLILAVGRWAFHRAASDFVALARRLVKPTPIAVNVSALQLRQPDFVRTVEEAVKACAPFGCGIELEITESMVMQDVQQSILRLKEVRELGPAIAMDDFGTGYSSLSYLSKLPLDAVKIDRSFIVDMTGDAESMSVVSAIISLAHGLGLKVIAEGVETEDQSERLRRLHCDQIQGYVFSPPVPLEQVLQILTRAQNR</sequence>
<evidence type="ECO:0000313" key="11">
    <source>
        <dbReference type="Proteomes" id="UP000321201"/>
    </source>
</evidence>
<keyword evidence="11" id="KW-1185">Reference proteome</keyword>
<keyword evidence="4" id="KW-0175">Coiled coil</keyword>
<evidence type="ECO:0000256" key="1">
    <source>
        <dbReference type="ARBA" id="ARBA00022679"/>
    </source>
</evidence>
<feature type="coiled-coil region" evidence="4">
    <location>
        <begin position="124"/>
        <end position="151"/>
    </location>
</feature>
<dbReference type="InterPro" id="IPR035919">
    <property type="entry name" value="EAL_sf"/>
</dbReference>
<dbReference type="Pfam" id="PF00072">
    <property type="entry name" value="Response_reg"/>
    <property type="match status" value="1"/>
</dbReference>
<feature type="domain" description="EAL" evidence="8">
    <location>
        <begin position="637"/>
        <end position="891"/>
    </location>
</feature>
<dbReference type="PROSITE" id="PS50887">
    <property type="entry name" value="GGDEF"/>
    <property type="match status" value="1"/>
</dbReference>
<dbReference type="InterPro" id="IPR000160">
    <property type="entry name" value="GGDEF_dom"/>
</dbReference>
<dbReference type="PROSITE" id="PS50112">
    <property type="entry name" value="PAS"/>
    <property type="match status" value="1"/>
</dbReference>
<dbReference type="Pfam" id="PF08447">
    <property type="entry name" value="PAS_3"/>
    <property type="match status" value="1"/>
</dbReference>
<dbReference type="OrthoDB" id="5293040at2"/>
<dbReference type="AlphaFoldDB" id="A0A5C7EVX5"/>
<dbReference type="CDD" id="cd00130">
    <property type="entry name" value="PAS"/>
    <property type="match status" value="1"/>
</dbReference>
<dbReference type="Pfam" id="PF00563">
    <property type="entry name" value="EAL"/>
    <property type="match status" value="1"/>
</dbReference>
<evidence type="ECO:0000256" key="4">
    <source>
        <dbReference type="SAM" id="Coils"/>
    </source>
</evidence>
<dbReference type="InterPro" id="IPR003018">
    <property type="entry name" value="GAF"/>
</dbReference>
<dbReference type="SMART" id="SM00448">
    <property type="entry name" value="REC"/>
    <property type="match status" value="1"/>
</dbReference>
<dbReference type="SMART" id="SM00065">
    <property type="entry name" value="GAF"/>
    <property type="match status" value="1"/>
</dbReference>
<evidence type="ECO:0000259" key="7">
    <source>
        <dbReference type="PROSITE" id="PS50113"/>
    </source>
</evidence>
<dbReference type="InterPro" id="IPR001633">
    <property type="entry name" value="EAL_dom"/>
</dbReference>
<dbReference type="Gene3D" id="3.20.20.450">
    <property type="entry name" value="EAL domain"/>
    <property type="match status" value="1"/>
</dbReference>
<dbReference type="Gene3D" id="3.30.450.20">
    <property type="entry name" value="PAS domain"/>
    <property type="match status" value="1"/>
</dbReference>
<dbReference type="NCBIfam" id="TIGR00229">
    <property type="entry name" value="sensory_box"/>
    <property type="match status" value="1"/>
</dbReference>
<dbReference type="InterPro" id="IPR052155">
    <property type="entry name" value="Biofilm_reg_signaling"/>
</dbReference>
<dbReference type="InterPro" id="IPR001789">
    <property type="entry name" value="Sig_transdc_resp-reg_receiver"/>
</dbReference>
<keyword evidence="3" id="KW-0597">Phosphoprotein</keyword>
<evidence type="ECO:0000259" key="8">
    <source>
        <dbReference type="PROSITE" id="PS50883"/>
    </source>
</evidence>
<dbReference type="Pfam" id="PF00990">
    <property type="entry name" value="GGDEF"/>
    <property type="match status" value="1"/>
</dbReference>
<dbReference type="InterPro" id="IPR029016">
    <property type="entry name" value="GAF-like_dom_sf"/>
</dbReference>
<protein>
    <submittedName>
        <fullName evidence="10">EAL domain-containing protein</fullName>
    </submittedName>
</protein>
<dbReference type="SMART" id="SM00091">
    <property type="entry name" value="PAS"/>
    <property type="match status" value="1"/>
</dbReference>
<dbReference type="InterPro" id="IPR001610">
    <property type="entry name" value="PAC"/>
</dbReference>
<comment type="caution">
    <text evidence="10">The sequence shown here is derived from an EMBL/GenBank/DDBJ whole genome shotgun (WGS) entry which is preliminary data.</text>
</comment>
<dbReference type="Gene3D" id="3.40.50.2300">
    <property type="match status" value="1"/>
</dbReference>